<dbReference type="PANTHER" id="PTHR45527">
    <property type="entry name" value="NONRIBOSOMAL PEPTIDE SYNTHETASE"/>
    <property type="match status" value="1"/>
</dbReference>
<feature type="domain" description="Carrier" evidence="4">
    <location>
        <begin position="978"/>
        <end position="1055"/>
    </location>
</feature>
<dbReference type="GO" id="GO:0031177">
    <property type="term" value="F:phosphopantetheine binding"/>
    <property type="evidence" value="ECO:0007669"/>
    <property type="project" value="InterPro"/>
</dbReference>
<dbReference type="Gene3D" id="3.40.50.12780">
    <property type="entry name" value="N-terminal domain of ligase-like"/>
    <property type="match status" value="1"/>
</dbReference>
<dbReference type="InterPro" id="IPR045851">
    <property type="entry name" value="AMP-bd_C_sf"/>
</dbReference>
<dbReference type="InterPro" id="IPR010071">
    <property type="entry name" value="AA_adenyl_dom"/>
</dbReference>
<dbReference type="Gene3D" id="1.10.1200.10">
    <property type="entry name" value="ACP-like"/>
    <property type="match status" value="2"/>
</dbReference>
<dbReference type="PROSITE" id="PS50075">
    <property type="entry name" value="CARRIER"/>
    <property type="match status" value="2"/>
</dbReference>
<dbReference type="SMART" id="SM01294">
    <property type="entry name" value="PKS_PP_betabranch"/>
    <property type="match status" value="1"/>
</dbReference>
<dbReference type="GO" id="GO:0003824">
    <property type="term" value="F:catalytic activity"/>
    <property type="evidence" value="ECO:0007669"/>
    <property type="project" value="InterPro"/>
</dbReference>
<keyword evidence="6" id="KW-1185">Reference proteome</keyword>
<proteinExistence type="predicted"/>
<dbReference type="GO" id="GO:0044550">
    <property type="term" value="P:secondary metabolite biosynthetic process"/>
    <property type="evidence" value="ECO:0007669"/>
    <property type="project" value="TreeGrafter"/>
</dbReference>
<dbReference type="InterPro" id="IPR009081">
    <property type="entry name" value="PP-bd_ACP"/>
</dbReference>
<dbReference type="GO" id="GO:0043041">
    <property type="term" value="P:amino acid activation for nonribosomal peptide biosynthetic process"/>
    <property type="evidence" value="ECO:0007669"/>
    <property type="project" value="TreeGrafter"/>
</dbReference>
<comment type="caution">
    <text evidence="5">The sequence shown here is derived from an EMBL/GenBank/DDBJ whole genome shotgun (WGS) entry which is preliminary data.</text>
</comment>
<dbReference type="SUPFAM" id="SSF52777">
    <property type="entry name" value="CoA-dependent acyltransferases"/>
    <property type="match status" value="4"/>
</dbReference>
<dbReference type="FunFam" id="3.30.300.30:FF:000015">
    <property type="entry name" value="Nonribosomal peptide synthase SidD"/>
    <property type="match status" value="1"/>
</dbReference>
<dbReference type="CDD" id="cd05930">
    <property type="entry name" value="A_NRPS"/>
    <property type="match status" value="2"/>
</dbReference>
<dbReference type="Gene3D" id="3.30.300.30">
    <property type="match status" value="2"/>
</dbReference>
<dbReference type="EMBL" id="BMXA01000002">
    <property type="protein sequence ID" value="GHA08192.1"/>
    <property type="molecule type" value="Genomic_DNA"/>
</dbReference>
<dbReference type="FunFam" id="1.10.1200.10:FF:000005">
    <property type="entry name" value="Nonribosomal peptide synthetase 1"/>
    <property type="match status" value="1"/>
</dbReference>
<dbReference type="NCBIfam" id="TIGR01733">
    <property type="entry name" value="AA-adenyl-dom"/>
    <property type="match status" value="2"/>
</dbReference>
<dbReference type="InterPro" id="IPR001242">
    <property type="entry name" value="Condensation_dom"/>
</dbReference>
<protein>
    <recommendedName>
        <fullName evidence="4">Carrier domain-containing protein</fullName>
    </recommendedName>
</protein>
<dbReference type="SUPFAM" id="SSF56801">
    <property type="entry name" value="Acetyl-CoA synthetase-like"/>
    <property type="match status" value="2"/>
</dbReference>
<dbReference type="Pfam" id="PF13193">
    <property type="entry name" value="AMP-binding_C"/>
    <property type="match status" value="2"/>
</dbReference>
<accession>A0A918VM02</accession>
<dbReference type="Gene3D" id="2.30.38.10">
    <property type="entry name" value="Luciferase, Domain 3"/>
    <property type="match status" value="1"/>
</dbReference>
<dbReference type="PROSITE" id="PS00455">
    <property type="entry name" value="AMP_BINDING"/>
    <property type="match status" value="2"/>
</dbReference>
<dbReference type="PANTHER" id="PTHR45527:SF1">
    <property type="entry name" value="FATTY ACID SYNTHASE"/>
    <property type="match status" value="1"/>
</dbReference>
<dbReference type="NCBIfam" id="NF003417">
    <property type="entry name" value="PRK04813.1"/>
    <property type="match status" value="2"/>
</dbReference>
<dbReference type="Pfam" id="PF00668">
    <property type="entry name" value="Condensation"/>
    <property type="match status" value="2"/>
</dbReference>
<keyword evidence="2" id="KW-0596">Phosphopantetheine</keyword>
<sequence length="2133" mass="235437">MQSEIYFDQSRQPDLPFYNVGVSLETSQHVDPELLQRALDLLCAKVDTLTMTLQLGDQGECVQSLRTGQRVEVAHTDMSDLPVAQARESARARIQSFYTQPFEILAERLFVVQHYRFQDGVSWIVLKSHHILADGYAIASVCRLLGIAYDVVARNGDATELARITDFSTEVDRHANYLQSPKFAKDWAFWRDKLTALPELIFDSYQHPSKASHHYRLNLEPKVEQALRALASRLGVSLQHLGLAALATYFSNVYDQQTMMIAVPVHRRKNHHQKNMLGTMAGDIPCRLNPSHSLSIAELIEQVRLELRQNYRHTDFPLAQLLRDESILPPGRAMLTDVVFNYEYRGTNYLFEGEELIAHYLFSGTEQAALHVRMIDFDDVQPLGLYLSAHQALMPVAEVELLAARLAHILQQFTELPVSSAIDSVSSIPPRERHMLLSDFSGPSVEYAFSNTIAARFADQCSQTPNAIAVSGGEIQFTYRQLANHANKIAAALKEQGVGAGSLVGIYADRSPQFLAAMLGIWRLGAVYVPLDPRNPEQRIRFMLDDAQPSLVLIDQSTAHLACNYSPLQCVSMDDILARADSMLDDEYQAEDNDAAAPAYLIYTSGSTGRPKGAVVHHGGAVHHVDAMLDLLGLMVGDDVTPLTFLQSASASSDISVWQFVAPVLTGGKTVIFESLSDIDALLRVIETEQVELIECVPVVIRLLLDRLSEHPAECAALASLNWIMTTGDAVSTSLVADWFKRFPNIPMVNAYGPSETSDDVAVQVLQHALPDDATAVPIGRPISNTSLHVVDSTNRLLPIGVPGELCVSGVCVGLGYWGDEEKTASKFIANPFTHASGVHGSVMYRTGDLAAWNTNGQLMFLGRADHQVQIRGYRVELGEIEATLSAYPTVGDVVVILQGEEANETLTAYCTAKAGATLEVAELRQFAATKLPQHMVPEAILCLPEMPRNAADKIDRKALAALQLERVVTADENVSANLRSDQQHALAGIWADILNLDVSTIGATTNFFDIGGHSLSAVRLVAAIRSTWAVEIEIRHVFAHPELSELAAYIESSNSAEQQTIDCAPNDVSIPLSYAQQRIWFIDQFEPGGSEYNASVAIRVRGDLNVEALDHAFIDLLTRHSVLRTTYHEVGDEQVQVVNAPPSEVVQVVPLSERMVEAQAINARINQYVEQPFDLSRDLMVRCVLLQIEQAESVLIMTVHHIASDGWSQGIMMRELTLLYAHHNAASDQTPLLTELPVQYRDYAYWQRHTLVADAVDEHMEYWLPHLTGIPAVHNLPLDFARPPQQSHTGGLLVTNIETSKLASMYQLLSSRQLTLFMVLKAVFSVLLHRYSGDEDIVIGSPVANREQSEVESLVGFFVNTLVYRTQLDETTTFTKLLAQCKQNALDAYAHQQLPFELLVDALQPKRSAAYNPLFQIMLTLENNDIGNWALDGLETEVINPDSIASQFDLSLDVHENAAGLTLTWNFATDLFKESTIARLAKHFERLLVKLCQNPDLEVGKVDMLHASERVALLEEFNATAQPELITKTWPELFVEAAATHPDRMAACYRDQSVTYQQLSAQSEQVALNLYQRAVGRGQIVAVYSERNLALLTAITGILRSGAAYLPLDPNHPEERTNLTLEKTQPDVIVVTDAELLKHPAIANLDTVVSLDTLLQQTTKQAPAIAWSMNDLAYVITTSGSTGVPKGVMVNHRGMVNNMLAKVAPLSLSKHDTIAQTASQCFDISVWQFLTALTLGACTEIVPTCITHDPDALQAHINARNIDVWEPVPSMMRAVLSNPVPLPRLRVVLPTGEALTADLVRDWFDRYPAIPLINAYGPAECSDDVTTERISQPVDRVSIGRPVANAKVHILDSNHGLVPVGVVGEIAVSGPVVGDGYINDPELTDRVFIRNPYSTGSLDDRLYLTGDLARRTEDGKIEYLGRKDHQVKLRGLRIELEDIGTALRRVDGVRDAAVIVHAPAKHQQQLVGFVTPQSGQIAPDQEAIRRRLMALLPSYMVPDLICVIDALPLNVNGKVDRKRLLQLVPAVATQGKSPSTQTELTLASLWASLLRIELDTLFAESDFFAVGGHSLLGVRLVSAINNAFTIELPIRDIFDHRTIETMASQIDLIASQKAAMVSMQELAKDEIEEVEF</sequence>
<evidence type="ECO:0000313" key="5">
    <source>
        <dbReference type="EMBL" id="GHA08192.1"/>
    </source>
</evidence>
<dbReference type="InterPro" id="IPR042099">
    <property type="entry name" value="ANL_N_sf"/>
</dbReference>
<keyword evidence="3" id="KW-0597">Phosphoprotein</keyword>
<dbReference type="InterPro" id="IPR020806">
    <property type="entry name" value="PKS_PP-bd"/>
</dbReference>
<dbReference type="Gene3D" id="3.30.559.10">
    <property type="entry name" value="Chloramphenicol acetyltransferase-like domain"/>
    <property type="match status" value="2"/>
</dbReference>
<feature type="domain" description="Carrier" evidence="4">
    <location>
        <begin position="2034"/>
        <end position="2111"/>
    </location>
</feature>
<reference evidence="5" key="2">
    <citation type="submission" date="2020-09" db="EMBL/GenBank/DDBJ databases">
        <authorList>
            <person name="Sun Q."/>
            <person name="Kim S."/>
        </authorList>
    </citation>
    <scope>NUCLEOTIDE SEQUENCE</scope>
    <source>
        <strain evidence="5">KCTC 12711</strain>
    </source>
</reference>
<dbReference type="SMART" id="SM00823">
    <property type="entry name" value="PKS_PP"/>
    <property type="match status" value="2"/>
</dbReference>
<name>A0A918VM02_9GAMM</name>
<dbReference type="FunFam" id="3.40.50.980:FF:000001">
    <property type="entry name" value="Non-ribosomal peptide synthetase"/>
    <property type="match status" value="1"/>
</dbReference>
<dbReference type="Pfam" id="PF00550">
    <property type="entry name" value="PP-binding"/>
    <property type="match status" value="2"/>
</dbReference>
<evidence type="ECO:0000256" key="1">
    <source>
        <dbReference type="ARBA" id="ARBA00001957"/>
    </source>
</evidence>
<dbReference type="InterPro" id="IPR023213">
    <property type="entry name" value="CAT-like_dom_sf"/>
</dbReference>
<dbReference type="GO" id="GO:0005829">
    <property type="term" value="C:cytosol"/>
    <property type="evidence" value="ECO:0007669"/>
    <property type="project" value="TreeGrafter"/>
</dbReference>
<dbReference type="SUPFAM" id="SSF47336">
    <property type="entry name" value="ACP-like"/>
    <property type="match status" value="2"/>
</dbReference>
<dbReference type="Gene3D" id="3.40.50.980">
    <property type="match status" value="2"/>
</dbReference>
<dbReference type="InterPro" id="IPR006162">
    <property type="entry name" value="Ppantetheine_attach_site"/>
</dbReference>
<dbReference type="Pfam" id="PF00501">
    <property type="entry name" value="AMP-binding"/>
    <property type="match status" value="2"/>
</dbReference>
<evidence type="ECO:0000256" key="3">
    <source>
        <dbReference type="ARBA" id="ARBA00022553"/>
    </source>
</evidence>
<dbReference type="InterPro" id="IPR000873">
    <property type="entry name" value="AMP-dep_synth/lig_dom"/>
</dbReference>
<evidence type="ECO:0000256" key="2">
    <source>
        <dbReference type="ARBA" id="ARBA00022450"/>
    </source>
</evidence>
<gene>
    <name evidence="5" type="ORF">GCM10008090_17550</name>
</gene>
<evidence type="ECO:0000313" key="6">
    <source>
        <dbReference type="Proteomes" id="UP000614811"/>
    </source>
</evidence>
<reference evidence="5" key="1">
    <citation type="journal article" date="2014" name="Int. J. Syst. Evol. Microbiol.">
        <title>Complete genome sequence of Corynebacterium casei LMG S-19264T (=DSM 44701T), isolated from a smear-ripened cheese.</title>
        <authorList>
            <consortium name="US DOE Joint Genome Institute (JGI-PGF)"/>
            <person name="Walter F."/>
            <person name="Albersmeier A."/>
            <person name="Kalinowski J."/>
            <person name="Ruckert C."/>
        </authorList>
    </citation>
    <scope>NUCLEOTIDE SEQUENCE</scope>
    <source>
        <strain evidence="5">KCTC 12711</strain>
    </source>
</reference>
<dbReference type="Proteomes" id="UP000614811">
    <property type="component" value="Unassembled WGS sequence"/>
</dbReference>
<comment type="cofactor">
    <cofactor evidence="1">
        <name>pantetheine 4'-phosphate</name>
        <dbReference type="ChEBI" id="CHEBI:47942"/>
    </cofactor>
</comment>
<dbReference type="Gene3D" id="3.30.559.30">
    <property type="entry name" value="Nonribosomal peptide synthetase, condensation domain"/>
    <property type="match status" value="2"/>
</dbReference>
<organism evidence="5 6">
    <name type="scientific">Arenicella chitinivorans</name>
    <dbReference type="NCBI Taxonomy" id="1329800"/>
    <lineage>
        <taxon>Bacteria</taxon>
        <taxon>Pseudomonadati</taxon>
        <taxon>Pseudomonadota</taxon>
        <taxon>Gammaproteobacteria</taxon>
        <taxon>Arenicellales</taxon>
        <taxon>Arenicellaceae</taxon>
        <taxon>Arenicella</taxon>
    </lineage>
</organism>
<dbReference type="CDD" id="cd19531">
    <property type="entry name" value="LCL_NRPS-like"/>
    <property type="match status" value="1"/>
</dbReference>
<dbReference type="InterPro" id="IPR025110">
    <property type="entry name" value="AMP-bd_C"/>
</dbReference>
<dbReference type="InterPro" id="IPR036736">
    <property type="entry name" value="ACP-like_sf"/>
</dbReference>
<evidence type="ECO:0000259" key="4">
    <source>
        <dbReference type="PROSITE" id="PS50075"/>
    </source>
</evidence>
<dbReference type="PROSITE" id="PS00012">
    <property type="entry name" value="PHOSPHOPANTETHEINE"/>
    <property type="match status" value="2"/>
</dbReference>
<dbReference type="InterPro" id="IPR020845">
    <property type="entry name" value="AMP-binding_CS"/>
</dbReference>